<protein>
    <recommendedName>
        <fullName evidence="3">Ubiquitin-like domain-containing protein</fullName>
    </recommendedName>
</protein>
<comment type="caution">
    <text evidence="1">The sequence shown here is derived from an EMBL/GenBank/DDBJ whole genome shotgun (WGS) entry which is preliminary data.</text>
</comment>
<proteinExistence type="predicted"/>
<evidence type="ECO:0000313" key="1">
    <source>
        <dbReference type="EMBL" id="KAF9059747.1"/>
    </source>
</evidence>
<reference evidence="1" key="1">
    <citation type="submission" date="2020-11" db="EMBL/GenBank/DDBJ databases">
        <authorList>
            <consortium name="DOE Joint Genome Institute"/>
            <person name="Ahrendt S."/>
            <person name="Riley R."/>
            <person name="Andreopoulos W."/>
            <person name="Labutti K."/>
            <person name="Pangilinan J."/>
            <person name="Ruiz-Duenas F.J."/>
            <person name="Barrasa J.M."/>
            <person name="Sanchez-Garcia M."/>
            <person name="Camarero S."/>
            <person name="Miyauchi S."/>
            <person name="Serrano A."/>
            <person name="Linde D."/>
            <person name="Babiker R."/>
            <person name="Drula E."/>
            <person name="Ayuso-Fernandez I."/>
            <person name="Pacheco R."/>
            <person name="Padilla G."/>
            <person name="Ferreira P."/>
            <person name="Barriuso J."/>
            <person name="Kellner H."/>
            <person name="Castanera R."/>
            <person name="Alfaro M."/>
            <person name="Ramirez L."/>
            <person name="Pisabarro A.G."/>
            <person name="Kuo A."/>
            <person name="Tritt A."/>
            <person name="Lipzen A."/>
            <person name="He G."/>
            <person name="Yan M."/>
            <person name="Ng V."/>
            <person name="Cullen D."/>
            <person name="Martin F."/>
            <person name="Rosso M.-N."/>
            <person name="Henrissat B."/>
            <person name="Hibbett D."/>
            <person name="Martinez A.T."/>
            <person name="Grigoriev I.V."/>
        </authorList>
    </citation>
    <scope>NUCLEOTIDE SEQUENCE</scope>
    <source>
        <strain evidence="1">AH 40177</strain>
    </source>
</reference>
<sequence length="206" mass="22654">MSFCRLTFLRIADFGYWISLQKTTKLVRETFELNNDVKIIFETADLPECENGISIEVPPAAWTHLLPLVIRISVVTREAPQNPVPVSAPALPSGPLAVPLSSTATTSTPKQEPIPFPVPLPAPTPSTSISSTPISSTQISLTLSYASKSATVTIPRNAKVRTLKKVFTKSFERDRQRIRFHYNGSLIDFNKTPAELNERRGCCGCA</sequence>
<accession>A0A9P5TYW7</accession>
<dbReference type="OrthoDB" id="442921at2759"/>
<name>A0A9P5TYW7_9AGAR</name>
<dbReference type="Proteomes" id="UP000772434">
    <property type="component" value="Unassembled WGS sequence"/>
</dbReference>
<dbReference type="CDD" id="cd01763">
    <property type="entry name" value="Ubl_SUMO_like"/>
    <property type="match status" value="1"/>
</dbReference>
<dbReference type="EMBL" id="JADNRY010000281">
    <property type="protein sequence ID" value="KAF9059747.1"/>
    <property type="molecule type" value="Genomic_DNA"/>
</dbReference>
<dbReference type="Gene3D" id="3.10.20.90">
    <property type="entry name" value="Phosphatidylinositol 3-kinase Catalytic Subunit, Chain A, domain 1"/>
    <property type="match status" value="1"/>
</dbReference>
<evidence type="ECO:0000313" key="2">
    <source>
        <dbReference type="Proteomes" id="UP000772434"/>
    </source>
</evidence>
<organism evidence="1 2">
    <name type="scientific">Rhodocollybia butyracea</name>
    <dbReference type="NCBI Taxonomy" id="206335"/>
    <lineage>
        <taxon>Eukaryota</taxon>
        <taxon>Fungi</taxon>
        <taxon>Dikarya</taxon>
        <taxon>Basidiomycota</taxon>
        <taxon>Agaricomycotina</taxon>
        <taxon>Agaricomycetes</taxon>
        <taxon>Agaricomycetidae</taxon>
        <taxon>Agaricales</taxon>
        <taxon>Marasmiineae</taxon>
        <taxon>Omphalotaceae</taxon>
        <taxon>Rhodocollybia</taxon>
    </lineage>
</organism>
<evidence type="ECO:0008006" key="3">
    <source>
        <dbReference type="Google" id="ProtNLM"/>
    </source>
</evidence>
<gene>
    <name evidence="1" type="ORF">BDP27DRAFT_450663</name>
</gene>
<dbReference type="InterPro" id="IPR029071">
    <property type="entry name" value="Ubiquitin-like_domsf"/>
</dbReference>
<dbReference type="SUPFAM" id="SSF54236">
    <property type="entry name" value="Ubiquitin-like"/>
    <property type="match status" value="1"/>
</dbReference>
<keyword evidence="2" id="KW-1185">Reference proteome</keyword>
<dbReference type="AlphaFoldDB" id="A0A9P5TYW7"/>